<keyword evidence="2" id="KW-1185">Reference proteome</keyword>
<dbReference type="AlphaFoldDB" id="A0A3N7E9H4"/>
<sequence length="56" mass="6306">MFNEEVELRLDIAFYSALEDSGMILDQLGDQGVAEVVSFQELKYKFGVSFHPFGTS</sequence>
<organism evidence="1 2">
    <name type="scientific">Populus trichocarpa</name>
    <name type="common">Western balsam poplar</name>
    <name type="synonym">Populus balsamifera subsp. trichocarpa</name>
    <dbReference type="NCBI Taxonomy" id="3694"/>
    <lineage>
        <taxon>Eukaryota</taxon>
        <taxon>Viridiplantae</taxon>
        <taxon>Streptophyta</taxon>
        <taxon>Embryophyta</taxon>
        <taxon>Tracheophyta</taxon>
        <taxon>Spermatophyta</taxon>
        <taxon>Magnoliopsida</taxon>
        <taxon>eudicotyledons</taxon>
        <taxon>Gunneridae</taxon>
        <taxon>Pentapetalae</taxon>
        <taxon>rosids</taxon>
        <taxon>fabids</taxon>
        <taxon>Malpighiales</taxon>
        <taxon>Salicaceae</taxon>
        <taxon>Saliceae</taxon>
        <taxon>Populus</taxon>
    </lineage>
</organism>
<protein>
    <submittedName>
        <fullName evidence="1">Uncharacterized protein</fullName>
    </submittedName>
</protein>
<dbReference type="EMBL" id="CM009290">
    <property type="protein sequence ID" value="RQO84369.1"/>
    <property type="molecule type" value="Genomic_DNA"/>
</dbReference>
<dbReference type="InParanoid" id="A0A3N7E9H4"/>
<dbReference type="Proteomes" id="UP000006729">
    <property type="component" value="Chromosome 1"/>
</dbReference>
<proteinExistence type="predicted"/>
<name>A0A3N7E9H4_POPTR</name>
<evidence type="ECO:0000313" key="2">
    <source>
        <dbReference type="Proteomes" id="UP000006729"/>
    </source>
</evidence>
<accession>A0A3N7E9H4</accession>
<reference evidence="1 2" key="1">
    <citation type="journal article" date="2006" name="Science">
        <title>The genome of black cottonwood, Populus trichocarpa (Torr. &amp; Gray).</title>
        <authorList>
            <person name="Tuskan G.A."/>
            <person name="Difazio S."/>
            <person name="Jansson S."/>
            <person name="Bohlmann J."/>
            <person name="Grigoriev I."/>
            <person name="Hellsten U."/>
            <person name="Putnam N."/>
            <person name="Ralph S."/>
            <person name="Rombauts S."/>
            <person name="Salamov A."/>
            <person name="Schein J."/>
            <person name="Sterck L."/>
            <person name="Aerts A."/>
            <person name="Bhalerao R.R."/>
            <person name="Bhalerao R.P."/>
            <person name="Blaudez D."/>
            <person name="Boerjan W."/>
            <person name="Brun A."/>
            <person name="Brunner A."/>
            <person name="Busov V."/>
            <person name="Campbell M."/>
            <person name="Carlson J."/>
            <person name="Chalot M."/>
            <person name="Chapman J."/>
            <person name="Chen G.L."/>
            <person name="Cooper D."/>
            <person name="Coutinho P.M."/>
            <person name="Couturier J."/>
            <person name="Covert S."/>
            <person name="Cronk Q."/>
            <person name="Cunningham R."/>
            <person name="Davis J."/>
            <person name="Degroeve S."/>
            <person name="Dejardin A."/>
            <person name="Depamphilis C."/>
            <person name="Detter J."/>
            <person name="Dirks B."/>
            <person name="Dubchak I."/>
            <person name="Duplessis S."/>
            <person name="Ehlting J."/>
            <person name="Ellis B."/>
            <person name="Gendler K."/>
            <person name="Goodstein D."/>
            <person name="Gribskov M."/>
            <person name="Grimwood J."/>
            <person name="Groover A."/>
            <person name="Gunter L."/>
            <person name="Hamberger B."/>
            <person name="Heinze B."/>
            <person name="Helariutta Y."/>
            <person name="Henrissat B."/>
            <person name="Holligan D."/>
            <person name="Holt R."/>
            <person name="Huang W."/>
            <person name="Islam-Faridi N."/>
            <person name="Jones S."/>
            <person name="Jones-Rhoades M."/>
            <person name="Jorgensen R."/>
            <person name="Joshi C."/>
            <person name="Kangasjarvi J."/>
            <person name="Karlsson J."/>
            <person name="Kelleher C."/>
            <person name="Kirkpatrick R."/>
            <person name="Kirst M."/>
            <person name="Kohler A."/>
            <person name="Kalluri U."/>
            <person name="Larimer F."/>
            <person name="Leebens-Mack J."/>
            <person name="Leple J.C."/>
            <person name="Locascio P."/>
            <person name="Lou Y."/>
            <person name="Lucas S."/>
            <person name="Martin F."/>
            <person name="Montanini B."/>
            <person name="Napoli C."/>
            <person name="Nelson D.R."/>
            <person name="Nelson C."/>
            <person name="Nieminen K."/>
            <person name="Nilsson O."/>
            <person name="Pereda V."/>
            <person name="Peter G."/>
            <person name="Philippe R."/>
            <person name="Pilate G."/>
            <person name="Poliakov A."/>
            <person name="Razumovskaya J."/>
            <person name="Richardson P."/>
            <person name="Rinaldi C."/>
            <person name="Ritland K."/>
            <person name="Rouze P."/>
            <person name="Ryaboy D."/>
            <person name="Schmutz J."/>
            <person name="Schrader J."/>
            <person name="Segerman B."/>
            <person name="Shin H."/>
            <person name="Siddiqui A."/>
            <person name="Sterky F."/>
            <person name="Terry A."/>
            <person name="Tsai C.J."/>
            <person name="Uberbacher E."/>
            <person name="Unneberg P."/>
            <person name="Vahala J."/>
            <person name="Wall K."/>
            <person name="Wessler S."/>
            <person name="Yang G."/>
            <person name="Yin T."/>
            <person name="Douglas C."/>
            <person name="Marra M."/>
            <person name="Sandberg G."/>
            <person name="Van de Peer Y."/>
            <person name="Rokhsar D."/>
        </authorList>
    </citation>
    <scope>NUCLEOTIDE SEQUENCE [LARGE SCALE GENOMIC DNA]</scope>
    <source>
        <strain evidence="2">cv. Nisqually</strain>
    </source>
</reference>
<gene>
    <name evidence="1" type="ORF">POPTR_001G035650</name>
</gene>
<evidence type="ECO:0000313" key="1">
    <source>
        <dbReference type="EMBL" id="RQO84369.1"/>
    </source>
</evidence>